<dbReference type="SUPFAM" id="SSF82199">
    <property type="entry name" value="SET domain"/>
    <property type="match status" value="1"/>
</dbReference>
<feature type="compositionally biased region" description="Basic and acidic residues" evidence="1">
    <location>
        <begin position="717"/>
        <end position="745"/>
    </location>
</feature>
<feature type="region of interest" description="Disordered" evidence="1">
    <location>
        <begin position="231"/>
        <end position="344"/>
    </location>
</feature>
<dbReference type="PANTHER" id="PTHR13271:SF155">
    <property type="entry name" value="SET DOMAIN-CONTAINING PROTEIN"/>
    <property type="match status" value="1"/>
</dbReference>
<feature type="region of interest" description="Disordered" evidence="1">
    <location>
        <begin position="795"/>
        <end position="858"/>
    </location>
</feature>
<feature type="compositionally biased region" description="Low complexity" evidence="1">
    <location>
        <begin position="158"/>
        <end position="169"/>
    </location>
</feature>
<dbReference type="OrthoDB" id="341421at2759"/>
<feature type="compositionally biased region" description="Basic residues" evidence="1">
    <location>
        <begin position="2372"/>
        <end position="2383"/>
    </location>
</feature>
<feature type="compositionally biased region" description="Basic and acidic residues" evidence="1">
    <location>
        <begin position="1278"/>
        <end position="1288"/>
    </location>
</feature>
<feature type="region of interest" description="Disordered" evidence="1">
    <location>
        <begin position="1208"/>
        <end position="1521"/>
    </location>
</feature>
<dbReference type="GO" id="GO:0016279">
    <property type="term" value="F:protein-lysine N-methyltransferase activity"/>
    <property type="evidence" value="ECO:0007669"/>
    <property type="project" value="TreeGrafter"/>
</dbReference>
<reference evidence="4 5" key="1">
    <citation type="submission" date="2020-04" db="EMBL/GenBank/DDBJ databases">
        <title>Perkinsus olseni comparative genomics.</title>
        <authorList>
            <person name="Bogema D.R."/>
        </authorList>
    </citation>
    <scope>NUCLEOTIDE SEQUENCE [LARGE SCALE GENOMIC DNA]</scope>
    <source>
        <strain evidence="4">ATCC PRA-179</strain>
    </source>
</reference>
<accession>A0A7J6MH44</accession>
<feature type="region of interest" description="Disordered" evidence="1">
    <location>
        <begin position="975"/>
        <end position="995"/>
    </location>
</feature>
<dbReference type="InterPro" id="IPR013823">
    <property type="entry name" value="Ribosomal_bL12_C"/>
</dbReference>
<feature type="compositionally biased region" description="Polar residues" evidence="1">
    <location>
        <begin position="795"/>
        <end position="805"/>
    </location>
</feature>
<dbReference type="Gene3D" id="3.90.1410.10">
    <property type="entry name" value="set domain protein methyltransferase, domain 1"/>
    <property type="match status" value="1"/>
</dbReference>
<feature type="domain" description="SET" evidence="3">
    <location>
        <begin position="2000"/>
        <end position="2220"/>
    </location>
</feature>
<feature type="compositionally biased region" description="Basic and acidic residues" evidence="1">
    <location>
        <begin position="1396"/>
        <end position="1406"/>
    </location>
</feature>
<protein>
    <submittedName>
        <fullName evidence="4">Uncharacterized protein</fullName>
    </submittedName>
</protein>
<feature type="compositionally biased region" description="Polar residues" evidence="1">
    <location>
        <begin position="1329"/>
        <end position="1344"/>
    </location>
</feature>
<feature type="region of interest" description="Disordered" evidence="1">
    <location>
        <begin position="146"/>
        <end position="169"/>
    </location>
</feature>
<dbReference type="GO" id="GO:0003735">
    <property type="term" value="F:structural constituent of ribosome"/>
    <property type="evidence" value="ECO:0007669"/>
    <property type="project" value="InterPro"/>
</dbReference>
<evidence type="ECO:0000313" key="4">
    <source>
        <dbReference type="EMBL" id="KAF4670756.1"/>
    </source>
</evidence>
<dbReference type="EMBL" id="JABAHT010000006">
    <property type="protein sequence ID" value="KAF4670756.1"/>
    <property type="molecule type" value="Genomic_DNA"/>
</dbReference>
<dbReference type="InterPro" id="IPR046341">
    <property type="entry name" value="SET_dom_sf"/>
</dbReference>
<dbReference type="Gene3D" id="3.30.1390.10">
    <property type="match status" value="1"/>
</dbReference>
<feature type="compositionally biased region" description="Pro residues" evidence="1">
    <location>
        <begin position="690"/>
        <end position="699"/>
    </location>
</feature>
<evidence type="ECO:0000259" key="3">
    <source>
        <dbReference type="Pfam" id="PF00856"/>
    </source>
</evidence>
<dbReference type="SUPFAM" id="SSF54736">
    <property type="entry name" value="ClpS-like"/>
    <property type="match status" value="1"/>
</dbReference>
<comment type="caution">
    <text evidence="4">The sequence shown here is derived from an EMBL/GenBank/DDBJ whole genome shotgun (WGS) entry which is preliminary data.</text>
</comment>
<organism evidence="4 5">
    <name type="scientific">Perkinsus olseni</name>
    <name type="common">Perkinsus atlanticus</name>
    <dbReference type="NCBI Taxonomy" id="32597"/>
    <lineage>
        <taxon>Eukaryota</taxon>
        <taxon>Sar</taxon>
        <taxon>Alveolata</taxon>
        <taxon>Perkinsozoa</taxon>
        <taxon>Perkinsea</taxon>
        <taxon>Perkinsida</taxon>
        <taxon>Perkinsidae</taxon>
        <taxon>Perkinsus</taxon>
    </lineage>
</organism>
<dbReference type="Proteomes" id="UP000570595">
    <property type="component" value="Unassembled WGS sequence"/>
</dbReference>
<feature type="region of interest" description="Disordered" evidence="1">
    <location>
        <begin position="679"/>
        <end position="773"/>
    </location>
</feature>
<dbReference type="CDD" id="cd10527">
    <property type="entry name" value="SET_LSMT"/>
    <property type="match status" value="1"/>
</dbReference>
<feature type="compositionally biased region" description="Polar residues" evidence="1">
    <location>
        <begin position="264"/>
        <end position="274"/>
    </location>
</feature>
<gene>
    <name evidence="4" type="ORF">FOZ61_008772</name>
</gene>
<feature type="region of interest" description="Disordered" evidence="1">
    <location>
        <begin position="2361"/>
        <end position="2383"/>
    </location>
</feature>
<feature type="compositionally biased region" description="Pro residues" evidence="1">
    <location>
        <begin position="1316"/>
        <end position="1328"/>
    </location>
</feature>
<dbReference type="InterPro" id="IPR001214">
    <property type="entry name" value="SET_dom"/>
</dbReference>
<feature type="compositionally biased region" description="Polar residues" evidence="1">
    <location>
        <begin position="1794"/>
        <end position="1805"/>
    </location>
</feature>
<feature type="compositionally biased region" description="Low complexity" evidence="1">
    <location>
        <begin position="1289"/>
        <end position="1306"/>
    </location>
</feature>
<dbReference type="Pfam" id="PF00542">
    <property type="entry name" value="Ribosomal_L12"/>
    <property type="match status" value="1"/>
</dbReference>
<dbReference type="PANTHER" id="PTHR13271">
    <property type="entry name" value="UNCHARACTERIZED PUTATIVE METHYLTRANSFERASE"/>
    <property type="match status" value="1"/>
</dbReference>
<dbReference type="InterPro" id="IPR050600">
    <property type="entry name" value="SETD3_SETD6_MTase"/>
</dbReference>
<evidence type="ECO:0000256" key="1">
    <source>
        <dbReference type="SAM" id="MobiDB-lite"/>
    </source>
</evidence>
<feature type="domain" description="Large ribosomal subunit protein bL12 C-terminal" evidence="2">
    <location>
        <begin position="177"/>
        <end position="217"/>
    </location>
</feature>
<name>A0A7J6MH44_PEROL</name>
<evidence type="ECO:0000259" key="2">
    <source>
        <dbReference type="Pfam" id="PF00542"/>
    </source>
</evidence>
<dbReference type="InterPro" id="IPR014719">
    <property type="entry name" value="Ribosomal_bL12_C/ClpS-like"/>
</dbReference>
<feature type="region of interest" description="Disordered" evidence="1">
    <location>
        <begin position="1769"/>
        <end position="1819"/>
    </location>
</feature>
<feature type="compositionally biased region" description="Low complexity" evidence="1">
    <location>
        <begin position="1380"/>
        <end position="1394"/>
    </location>
</feature>
<evidence type="ECO:0000313" key="5">
    <source>
        <dbReference type="Proteomes" id="UP000570595"/>
    </source>
</evidence>
<feature type="compositionally biased region" description="Low complexity" evidence="1">
    <location>
        <begin position="1350"/>
        <end position="1371"/>
    </location>
</feature>
<proteinExistence type="predicted"/>
<sequence length="2383" mass="256966">MLSHATRRGGSTRACRLCSKVLGVRHVSTAAQPGLRGADNAFNSMFELADEKRNHLQEIVDEIMTLELRDARDLADVLEATLDSENFITTSVIPGRQPFPHPMHMFSGLDAATRPGMYQPYGLGGRLPQLGTPTTTPAVPQQVNAEPAITSSPPEPKAPQAEAAAAAPAQTSSVVTLKLVSYEDGKKVTVVKEVRALLGLGLKESKEMVEDLPKVKATVQPVRVEYGYHLQQQQWSRPQPGAQKGRAGQRLPPATEMSPISVASAPSPQDSEGNVSFGMPDAGEGPHILGARRGLPAGQTSMPKRRRASSPPGASSSDDEWRHSPSSSSSDGDDVDHGSLRAPSRRPLRFHPLLSGKCDSREFDKYEPRLLEMDGPLWQSCGRRIVPVSPVLQLTPDTVCRVSKVIAAEKRCIGLDVVGVPAPKLPDNSSKRSIVDHLVIATMHGVTIIGPAAAAAAAGSMCKDMLAAQLIGHLKLYRNTVHVVIPRTDVLDRACRFLGFKHGALAGMINVVQWVRKWATSKKTHGAAILAKNIIADLEASGGGELSVESLCGFFLPYKPHFTGPPKENLERLPNNVRSHTMAHVAFFTRKVFRMFYDRAADPDGACRADSSEGARETDCVSVVTSEEGAAATPITSGPNVVAAGGKSPMARLSTGDVQDLEGVAMGIRLPKAGRVVTADSTAKALPRQSLPPPLPPGRPITSTDRPPTNPSPIERGLVERAPRPTEKQPFPTERHVSPTERQPRPTEGACGPSQRSRPPLTRRLPKPDVPKEGARGILERMRELQARLNTLASANAGGSTSTQRPADHSADSQDRRGRKRPHEECEPAAPQTSSSAKAPTGEVVESTSDETGGDLPQLSREQKASLYFLLDLLCAVDCIRQGEQYGDLLRCDTVMANTYDYYAGQGYDQQQQQQQQAPIPRLGVPYSNRSQPPGTVPMPLPRYAPKRSWEAAPWQQQQQQGQALDHSVSAAAWAPANNSNNGGTWQQQERYKTRQPAIGHADADAFSHYLDASRPPAAPRPLPFHQLTPDAGWPPPLSSLGVAVAKPLPPGYRPHDYRDLDSASIDRQTVSIARPMSHPLEQQQAPQRVVGVLTMIDASRGLIQSEATGASKIVFHVSQCSNAQQKQTLADRVKRGSASGKKLPVTFTVAQLPNGTCVAKSVSVVGAKPNDGKGAQASAPSGPPVEVLERARKVQEAAVAAVASAKAMYPPAQRGKGPSPKAKAPNNRKRRNNHPKAGAGPRPPPVRGGKPSNPKKSAKVASPRGSAPVKRSPPVAKAKEVPEKPVRLAENLAPNDLANPNAPLLGGLAQLTIPPGFPPLPPGPPPHATSTIPGPPLQQQQPSAGGAPEAKASSKQQAEASSSSSSSSSSTVVRDWRVKAAAASKATASASSKEFAYKRSAEHPLRLVKASNPPKPKSPAKTAPEPAKVTKASPTGVPAPPAEKAKTKAASPSSVVPPKPSQPKLPIESRSGKGNGLDDLQSSRTRSMSHTSSSGSSAVSPISVATSTGERGHVSIPEDDLDFTYDSDSFSSAGIIFKEGWLPSDPPTVTVTLLGSTCEDVARVIRRICAEKSCVSLDVVDVPIERGYSTRSTVLAIGTRHGISVIGCDGPNSGRAKSDNVEWTVARTILANHLFGRASSRSSTVPLVVDNSNGASRLCRFLGMYDLSREEALQSVDIIDAIKKMLVQSEKGGGGLPPRADSLMKDIRMFHDARSIPVTLASLCNYFHRPHRVRLGSAPHTTRAFDLGHIAFYTRRVFQQFNKRFTAKAGTRKRKRQIATEEARVSRNVANDHGTSSQSQNSSAQRDKCGPAVEPAQGRVIPHRSLARQLLASLMASSPSLPPRDDLYRRFRVVPSADDSHLVHRKAIWDARGCKPSLDESELLEMSNDTLVDYLRILHFNEIDLYFLLNESTLVHASKPIAYENPCNERKALFLAKKVLTSHGASTQRVAKLQNKIDSFCRPASNVRISSEVEVSNPYVAEVAPKCVVGNRSSDLGGGVGLYAKENVSAGDDVIRVPEGDSRIINIYAAAADEDFGPVVESLLAAGHHIDTCLLMYLVHIYKSPKLRSLPAIACFVQYLPTEFSGNLMEWPLEALDALGIPQIKQLVSQQMDLLWGIHRALPAGLCGSFDDELLWARSLCDSRAFALEVPPPSWCPHWLKKYLTPDQPITCVVPGADLLNHHQQGQCGFPRFDKESRSFVITAEANVPAGSELFINYGGLQNWEQLMYYGFCEFTQNPYDSVTLDLAAAGAEEGLQLDRIGTEHIIRRGQPTVSPRLWEALTNMAGVENLEQLEEDAVVSLITLLRQVTLAPLPESPAANDWWTEEYGSTIKQFRSSQMALVDEAERVLRQMVDKDRKARIVRAGGGQGGRRKAKSAKKRR</sequence>
<dbReference type="GO" id="GO:0006412">
    <property type="term" value="P:translation"/>
    <property type="evidence" value="ECO:0007669"/>
    <property type="project" value="InterPro"/>
</dbReference>
<feature type="compositionally biased region" description="Basic and acidic residues" evidence="1">
    <location>
        <begin position="806"/>
        <end position="826"/>
    </location>
</feature>
<feature type="compositionally biased region" description="Low complexity" evidence="1">
    <location>
        <begin position="1483"/>
        <end position="1504"/>
    </location>
</feature>
<dbReference type="Pfam" id="PF00856">
    <property type="entry name" value="SET"/>
    <property type="match status" value="1"/>
</dbReference>